<dbReference type="RefSeq" id="WP_091390738.1">
    <property type="nucleotide sequence ID" value="NZ_FNQO01000004.1"/>
</dbReference>
<accession>A0A1H4B499</accession>
<dbReference type="AlphaFoldDB" id="A0A1H4B499"/>
<sequence length="116" mass="12646">MTEVVNLNQNITLNHSNEIDPTTIISGSPNERLASLFNIPAGGELEVGIWESDAYEEQIDNYPVNEIMVVLSGGATMISASGVKTDLKPGDTVYLPKGWSGKWIQTETIRKITLVV</sequence>
<dbReference type="Gene3D" id="2.60.120.10">
    <property type="entry name" value="Jelly Rolls"/>
    <property type="match status" value="1"/>
</dbReference>
<dbReference type="PANTHER" id="PTHR40943:SF1">
    <property type="entry name" value="CYTOPLASMIC PROTEIN"/>
    <property type="match status" value="1"/>
</dbReference>
<keyword evidence="3" id="KW-1185">Reference proteome</keyword>
<dbReference type="PANTHER" id="PTHR40943">
    <property type="entry name" value="CYTOPLASMIC PROTEIN-RELATED"/>
    <property type="match status" value="1"/>
</dbReference>
<name>A0A1H4B499_9GAMM</name>
<dbReference type="STRING" id="658218.SAMN05216562_3097"/>
<dbReference type="OrthoDB" id="9799053at2"/>
<protein>
    <submittedName>
        <fullName evidence="2">Predicted enzyme of the cupin superfamily</fullName>
    </submittedName>
</protein>
<feature type="domain" description="(S)-ureidoglycine aminohydrolase cupin" evidence="1">
    <location>
        <begin position="45"/>
        <end position="111"/>
    </location>
</feature>
<evidence type="ECO:0000259" key="1">
    <source>
        <dbReference type="Pfam" id="PF05899"/>
    </source>
</evidence>
<gene>
    <name evidence="2" type="ORF">SAMN05216562_3097</name>
</gene>
<proteinExistence type="predicted"/>
<dbReference type="InterPro" id="IPR014710">
    <property type="entry name" value="RmlC-like_jellyroll"/>
</dbReference>
<evidence type="ECO:0000313" key="3">
    <source>
        <dbReference type="Proteomes" id="UP000198658"/>
    </source>
</evidence>
<dbReference type="Proteomes" id="UP000198658">
    <property type="component" value="Unassembled WGS sequence"/>
</dbReference>
<organism evidence="2 3">
    <name type="scientific">Microbulbifer marinus</name>
    <dbReference type="NCBI Taxonomy" id="658218"/>
    <lineage>
        <taxon>Bacteria</taxon>
        <taxon>Pseudomonadati</taxon>
        <taxon>Pseudomonadota</taxon>
        <taxon>Gammaproteobacteria</taxon>
        <taxon>Cellvibrionales</taxon>
        <taxon>Microbulbiferaceae</taxon>
        <taxon>Microbulbifer</taxon>
    </lineage>
</organism>
<reference evidence="3" key="1">
    <citation type="submission" date="2016-10" db="EMBL/GenBank/DDBJ databases">
        <authorList>
            <person name="Varghese N."/>
            <person name="Submissions S."/>
        </authorList>
    </citation>
    <scope>NUCLEOTIDE SEQUENCE [LARGE SCALE GENOMIC DNA]</scope>
    <source>
        <strain evidence="3">CGMCC 1.10657</strain>
    </source>
</reference>
<dbReference type="EMBL" id="FNQO01000004">
    <property type="protein sequence ID" value="SEA43003.1"/>
    <property type="molecule type" value="Genomic_DNA"/>
</dbReference>
<dbReference type="SUPFAM" id="SSF51182">
    <property type="entry name" value="RmlC-like cupins"/>
    <property type="match status" value="1"/>
</dbReference>
<dbReference type="InterPro" id="IPR011051">
    <property type="entry name" value="RmlC_Cupin_sf"/>
</dbReference>
<dbReference type="Pfam" id="PF05899">
    <property type="entry name" value="Cupin_3"/>
    <property type="match status" value="1"/>
</dbReference>
<dbReference type="InterPro" id="IPR008579">
    <property type="entry name" value="UGlyAH_Cupin_dom"/>
</dbReference>
<evidence type="ECO:0000313" key="2">
    <source>
        <dbReference type="EMBL" id="SEA43003.1"/>
    </source>
</evidence>